<dbReference type="Pfam" id="PF01266">
    <property type="entry name" value="DAO"/>
    <property type="match status" value="1"/>
</dbReference>
<dbReference type="InterPro" id="IPR006076">
    <property type="entry name" value="FAD-dep_OxRdtase"/>
</dbReference>
<sequence length="453" mass="51458">MKINKSPWIHQLDQNRKPVSLNHDLDTDIAIVGAGIAGISTAFFLLKYTNKKVAIFDQGKLAHGATGHNAGQVVARFERPLSELVGEFGFEKTKRALHDLHSGWILLDEMYTDANLDILFSRISGHRGFSDLYQVILALKDLEIEISAGFPKNEFFVSDKAPFLDSIPNSFINLYKVISHTEILKKLETEDKDFYAVRSDQRACVNSALFCQETVLYLLKKFSHRFSLYENTHIIKAVLKKSSVFLDAGKHTIHAEKVVLCSNGFENIEIFNEGGLAIDKKFHHLVEGVVGYMSGYLEAMNKKAAAIEYFPENEDPSKADPYFYLTRRPHEMGDEKHNLVCVGGPEVSIKDREEYLFDYDYPEKIQADIDAFIKKEYDTDPNRKIDYEFTWHGLMGYTPNRVRLIGEEPKNRVLLYNLGCNGIGIIPSIYGGRRISRIIAGEKLQSSIFDPRG</sequence>
<evidence type="ECO:0000313" key="3">
    <source>
        <dbReference type="Proteomes" id="UP000178413"/>
    </source>
</evidence>
<organism evidence="2 3">
    <name type="scientific">Candidatus Taylorbacteria bacterium RIFCSPHIGHO2_02_FULL_44_12</name>
    <dbReference type="NCBI Taxonomy" id="1802308"/>
    <lineage>
        <taxon>Bacteria</taxon>
        <taxon>Candidatus Tayloriibacteriota</taxon>
    </lineage>
</organism>
<dbReference type="AlphaFoldDB" id="A0A1G2MLA7"/>
<dbReference type="STRING" id="1802308.A3D50_00340"/>
<dbReference type="EMBL" id="MHRM01000001">
    <property type="protein sequence ID" value="OHA24637.1"/>
    <property type="molecule type" value="Genomic_DNA"/>
</dbReference>
<dbReference type="Gene3D" id="3.30.9.10">
    <property type="entry name" value="D-Amino Acid Oxidase, subunit A, domain 2"/>
    <property type="match status" value="1"/>
</dbReference>
<evidence type="ECO:0000259" key="1">
    <source>
        <dbReference type="Pfam" id="PF01266"/>
    </source>
</evidence>
<proteinExistence type="predicted"/>
<protein>
    <recommendedName>
        <fullName evidence="1">FAD dependent oxidoreductase domain-containing protein</fullName>
    </recommendedName>
</protein>
<name>A0A1G2MLA7_9BACT</name>
<feature type="domain" description="FAD dependent oxidoreductase" evidence="1">
    <location>
        <begin position="28"/>
        <end position="435"/>
    </location>
</feature>
<evidence type="ECO:0000313" key="2">
    <source>
        <dbReference type="EMBL" id="OHA24637.1"/>
    </source>
</evidence>
<dbReference type="Gene3D" id="3.50.50.60">
    <property type="entry name" value="FAD/NAD(P)-binding domain"/>
    <property type="match status" value="1"/>
</dbReference>
<dbReference type="GO" id="GO:0005737">
    <property type="term" value="C:cytoplasm"/>
    <property type="evidence" value="ECO:0007669"/>
    <property type="project" value="TreeGrafter"/>
</dbReference>
<gene>
    <name evidence="2" type="ORF">A3D50_00340</name>
</gene>
<accession>A0A1G2MLA7</accession>
<dbReference type="PANTHER" id="PTHR13847">
    <property type="entry name" value="SARCOSINE DEHYDROGENASE-RELATED"/>
    <property type="match status" value="1"/>
</dbReference>
<comment type="caution">
    <text evidence="2">The sequence shown here is derived from an EMBL/GenBank/DDBJ whole genome shotgun (WGS) entry which is preliminary data.</text>
</comment>
<dbReference type="SUPFAM" id="SSF51971">
    <property type="entry name" value="Nucleotide-binding domain"/>
    <property type="match status" value="1"/>
</dbReference>
<dbReference type="InterPro" id="IPR036188">
    <property type="entry name" value="FAD/NAD-bd_sf"/>
</dbReference>
<dbReference type="Proteomes" id="UP000178413">
    <property type="component" value="Unassembled WGS sequence"/>
</dbReference>
<dbReference type="PANTHER" id="PTHR13847:SF281">
    <property type="entry name" value="FAD DEPENDENT OXIDOREDUCTASE DOMAIN-CONTAINING PROTEIN"/>
    <property type="match status" value="1"/>
</dbReference>
<reference evidence="2 3" key="1">
    <citation type="journal article" date="2016" name="Nat. Commun.">
        <title>Thousands of microbial genomes shed light on interconnected biogeochemical processes in an aquifer system.</title>
        <authorList>
            <person name="Anantharaman K."/>
            <person name="Brown C.T."/>
            <person name="Hug L.A."/>
            <person name="Sharon I."/>
            <person name="Castelle C.J."/>
            <person name="Probst A.J."/>
            <person name="Thomas B.C."/>
            <person name="Singh A."/>
            <person name="Wilkins M.J."/>
            <person name="Karaoz U."/>
            <person name="Brodie E.L."/>
            <person name="Williams K.H."/>
            <person name="Hubbard S.S."/>
            <person name="Banfield J.F."/>
        </authorList>
    </citation>
    <scope>NUCLEOTIDE SEQUENCE [LARGE SCALE GENOMIC DNA]</scope>
</reference>